<comment type="caution">
    <text evidence="1">The sequence shown here is derived from an EMBL/GenBank/DDBJ whole genome shotgun (WGS) entry which is preliminary data.</text>
</comment>
<evidence type="ECO:0000313" key="2">
    <source>
        <dbReference type="Proteomes" id="UP000019197"/>
    </source>
</evidence>
<evidence type="ECO:0008006" key="3">
    <source>
        <dbReference type="Google" id="ProtNLM"/>
    </source>
</evidence>
<dbReference type="Proteomes" id="UP000019197">
    <property type="component" value="Unassembled WGS sequence"/>
</dbReference>
<accession>W1J9N4</accession>
<proteinExistence type="predicted"/>
<dbReference type="AlphaFoldDB" id="W1J9N4"/>
<name>W1J9N4_9GAMM</name>
<evidence type="ECO:0000313" key="1">
    <source>
        <dbReference type="EMBL" id="CDL86733.1"/>
    </source>
</evidence>
<protein>
    <recommendedName>
        <fullName evidence="3">Tail fiber protein</fullName>
    </recommendedName>
</protein>
<reference evidence="1 2" key="1">
    <citation type="submission" date="2013-11" db="EMBL/GenBank/DDBJ databases">
        <title>Draft genome sequence and annotation of the entomopathogenic bacterium, Xenorhabdus cabanillasi strain JM26.</title>
        <authorList>
            <person name="Gualtieri M."/>
            <person name="Ogier J.C."/>
            <person name="Pages S."/>
            <person name="Givaudan A."/>
            <person name="Gaudriault S."/>
        </authorList>
    </citation>
    <scope>NUCLEOTIDE SEQUENCE [LARGE SCALE GENOMIC DNA]</scope>
    <source>
        <strain evidence="1 2">JM26</strain>
    </source>
</reference>
<dbReference type="EMBL" id="CBXE010000388">
    <property type="protein sequence ID" value="CDL86733.1"/>
    <property type="molecule type" value="Genomic_DNA"/>
</dbReference>
<gene>
    <name evidence="1" type="ORF">XCR1_4480003</name>
</gene>
<sequence length="221" mass="23908">MRNLGFIAQQTGFAEDKIISQKGVTDALNGKFDKTGGYVNGEVIASQAIKSAGRIAVANPNGFSGLDLIGEHYDVIFETNGEEEPYLAIRDKVREGTNYVTIPRKSGTMALLSDMDEKVSKCFGIAQKWVDVTAQRAIDTTYTNDTGRPIAVIFTGLKNTNYINAYAVTVRVDGVTIAHMAGTHLAGIDRSISFIVPPGSMYSCSAVTHTTVGFDSWVELR</sequence>
<organism evidence="1 2">
    <name type="scientific">Xenorhabdus cabanillasii JM26</name>
    <dbReference type="NCBI Taxonomy" id="1427517"/>
    <lineage>
        <taxon>Bacteria</taxon>
        <taxon>Pseudomonadati</taxon>
        <taxon>Pseudomonadota</taxon>
        <taxon>Gammaproteobacteria</taxon>
        <taxon>Enterobacterales</taxon>
        <taxon>Morganellaceae</taxon>
        <taxon>Xenorhabdus</taxon>
    </lineage>
</organism>